<dbReference type="Proteomes" id="UP001589628">
    <property type="component" value="Unassembled WGS sequence"/>
</dbReference>
<protein>
    <submittedName>
        <fullName evidence="1">Uncharacterized protein</fullName>
    </submittedName>
</protein>
<reference evidence="1 2" key="1">
    <citation type="submission" date="2024-09" db="EMBL/GenBank/DDBJ databases">
        <authorList>
            <person name="Sun Q."/>
            <person name="Mori K."/>
        </authorList>
    </citation>
    <scope>NUCLEOTIDE SEQUENCE [LARGE SCALE GENOMIC DNA]</scope>
    <source>
        <strain evidence="1 2">ATCC 51285</strain>
    </source>
</reference>
<evidence type="ECO:0000313" key="2">
    <source>
        <dbReference type="Proteomes" id="UP001589628"/>
    </source>
</evidence>
<keyword evidence="2" id="KW-1185">Reference proteome</keyword>
<gene>
    <name evidence="1" type="ORF">ACFFLH_11595</name>
</gene>
<sequence>MHIQVETPVHHALELGRRVKALHLESRLPKSERDYLSVLDRLERRYMISKCNEQLRLNALEMKAVEALDKSLAELAA</sequence>
<dbReference type="EMBL" id="JBHLZN010000003">
    <property type="protein sequence ID" value="MFB9887057.1"/>
    <property type="molecule type" value="Genomic_DNA"/>
</dbReference>
<organism evidence="1 2">
    <name type="scientific">Balneatrix alpica</name>
    <dbReference type="NCBI Taxonomy" id="75684"/>
    <lineage>
        <taxon>Bacteria</taxon>
        <taxon>Pseudomonadati</taxon>
        <taxon>Pseudomonadota</taxon>
        <taxon>Gammaproteobacteria</taxon>
        <taxon>Oceanospirillales</taxon>
        <taxon>Balneatrichaceae</taxon>
        <taxon>Balneatrix</taxon>
    </lineage>
</organism>
<proteinExistence type="predicted"/>
<comment type="caution">
    <text evidence="1">The sequence shown here is derived from an EMBL/GenBank/DDBJ whole genome shotgun (WGS) entry which is preliminary data.</text>
</comment>
<name>A0ABV5ZCQ4_9GAMM</name>
<evidence type="ECO:0000313" key="1">
    <source>
        <dbReference type="EMBL" id="MFB9887057.1"/>
    </source>
</evidence>
<accession>A0ABV5ZCQ4</accession>
<dbReference type="RefSeq" id="WP_027312131.1">
    <property type="nucleotide sequence ID" value="NZ_JAUESS010000021.1"/>
</dbReference>